<dbReference type="PANTHER" id="PTHR45931">
    <property type="entry name" value="SI:CH211-59O9.10"/>
    <property type="match status" value="1"/>
</dbReference>
<dbReference type="Gene3D" id="3.30.40.10">
    <property type="entry name" value="Zinc/RING finger domain, C3HC4 (zinc finger)"/>
    <property type="match status" value="1"/>
</dbReference>
<keyword evidence="1" id="KW-0479">Metal-binding</keyword>
<dbReference type="InterPro" id="IPR013083">
    <property type="entry name" value="Znf_RING/FYVE/PHD"/>
</dbReference>
<keyword evidence="3" id="KW-0862">Zinc</keyword>
<dbReference type="Proteomes" id="UP000554482">
    <property type="component" value="Unassembled WGS sequence"/>
</dbReference>
<evidence type="ECO:0000256" key="2">
    <source>
        <dbReference type="ARBA" id="ARBA00022771"/>
    </source>
</evidence>
<evidence type="ECO:0000256" key="4">
    <source>
        <dbReference type="PROSITE-ProRule" id="PRU00175"/>
    </source>
</evidence>
<evidence type="ECO:0000313" key="6">
    <source>
        <dbReference type="EMBL" id="KAF5195411.1"/>
    </source>
</evidence>
<evidence type="ECO:0000256" key="3">
    <source>
        <dbReference type="ARBA" id="ARBA00022833"/>
    </source>
</evidence>
<dbReference type="OrthoDB" id="693546at2759"/>
<keyword evidence="2 4" id="KW-0863">Zinc-finger</keyword>
<feature type="domain" description="RING-type" evidence="5">
    <location>
        <begin position="212"/>
        <end position="253"/>
    </location>
</feature>
<dbReference type="Pfam" id="PF13639">
    <property type="entry name" value="zf-RING_2"/>
    <property type="match status" value="1"/>
</dbReference>
<dbReference type="InterPro" id="IPR051834">
    <property type="entry name" value="RING_finger_E3_ligase"/>
</dbReference>
<proteinExistence type="predicted"/>
<dbReference type="GO" id="GO:0008270">
    <property type="term" value="F:zinc ion binding"/>
    <property type="evidence" value="ECO:0007669"/>
    <property type="project" value="UniProtKB-KW"/>
</dbReference>
<dbReference type="GO" id="GO:0061630">
    <property type="term" value="F:ubiquitin protein ligase activity"/>
    <property type="evidence" value="ECO:0007669"/>
    <property type="project" value="TreeGrafter"/>
</dbReference>
<dbReference type="InterPro" id="IPR001841">
    <property type="entry name" value="Znf_RING"/>
</dbReference>
<gene>
    <name evidence="6" type="ORF">FRX31_015002</name>
</gene>
<dbReference type="CDD" id="cd16454">
    <property type="entry name" value="RING-H2_PA-TM-RING"/>
    <property type="match status" value="1"/>
</dbReference>
<evidence type="ECO:0000313" key="7">
    <source>
        <dbReference type="Proteomes" id="UP000554482"/>
    </source>
</evidence>
<dbReference type="GO" id="GO:0005634">
    <property type="term" value="C:nucleus"/>
    <property type="evidence" value="ECO:0007669"/>
    <property type="project" value="TreeGrafter"/>
</dbReference>
<organism evidence="6 7">
    <name type="scientific">Thalictrum thalictroides</name>
    <name type="common">Rue-anemone</name>
    <name type="synonym">Anemone thalictroides</name>
    <dbReference type="NCBI Taxonomy" id="46969"/>
    <lineage>
        <taxon>Eukaryota</taxon>
        <taxon>Viridiplantae</taxon>
        <taxon>Streptophyta</taxon>
        <taxon>Embryophyta</taxon>
        <taxon>Tracheophyta</taxon>
        <taxon>Spermatophyta</taxon>
        <taxon>Magnoliopsida</taxon>
        <taxon>Ranunculales</taxon>
        <taxon>Ranunculaceae</taxon>
        <taxon>Thalictroideae</taxon>
        <taxon>Thalictrum</taxon>
    </lineage>
</organism>
<dbReference type="EMBL" id="JABWDY010017356">
    <property type="protein sequence ID" value="KAF5195411.1"/>
    <property type="molecule type" value="Genomic_DNA"/>
</dbReference>
<dbReference type="SMART" id="SM00184">
    <property type="entry name" value="RING"/>
    <property type="match status" value="1"/>
</dbReference>
<dbReference type="SUPFAM" id="SSF57850">
    <property type="entry name" value="RING/U-box"/>
    <property type="match status" value="1"/>
</dbReference>
<evidence type="ECO:0000259" key="5">
    <source>
        <dbReference type="PROSITE" id="PS50089"/>
    </source>
</evidence>
<protein>
    <recommendedName>
        <fullName evidence="5">RING-type domain-containing protein</fullName>
    </recommendedName>
</protein>
<keyword evidence="7" id="KW-1185">Reference proteome</keyword>
<dbReference type="PANTHER" id="PTHR45931:SF3">
    <property type="entry name" value="RING ZINC FINGER-CONTAINING PROTEIN"/>
    <property type="match status" value="1"/>
</dbReference>
<accession>A0A7J6WDJ8</accession>
<dbReference type="GO" id="GO:0006511">
    <property type="term" value="P:ubiquitin-dependent protein catabolic process"/>
    <property type="evidence" value="ECO:0007669"/>
    <property type="project" value="TreeGrafter"/>
</dbReference>
<evidence type="ECO:0000256" key="1">
    <source>
        <dbReference type="ARBA" id="ARBA00022723"/>
    </source>
</evidence>
<dbReference type="PROSITE" id="PS50089">
    <property type="entry name" value="ZF_RING_2"/>
    <property type="match status" value="1"/>
</dbReference>
<sequence length="259" mass="30128">MSSKQRYNIGMYGFVIDCYGSDESIDNVVLNANTLVEVHINKKTELKIPLVTKQGEGDAVAPAAAHLHGEVFQGIHRERFPVTPFRRLLCMHCLYQQFDLSRIGEFVAISSSETDELLPNNHWYIIKHLMFQRINNYAKNIYNSGEFNYCKNITFLVHWELTRTEMSDEQELTHRMMEGANELNIARERILSSVKELKIRKFDNKTITEEVCSICLDSFLNGLEVKLLPCSHMFHQHCLAEWYKKRAACPVCRFPRCVF</sequence>
<reference evidence="6 7" key="1">
    <citation type="submission" date="2020-06" db="EMBL/GenBank/DDBJ databases">
        <title>Transcriptomic and genomic resources for Thalictrum thalictroides and T. hernandezii: Facilitating candidate gene discovery in an emerging model plant lineage.</title>
        <authorList>
            <person name="Arias T."/>
            <person name="Riano-Pachon D.M."/>
            <person name="Di Stilio V.S."/>
        </authorList>
    </citation>
    <scope>NUCLEOTIDE SEQUENCE [LARGE SCALE GENOMIC DNA]</scope>
    <source>
        <strain evidence="7">cv. WT478/WT964</strain>
        <tissue evidence="6">Leaves</tissue>
    </source>
</reference>
<comment type="caution">
    <text evidence="6">The sequence shown here is derived from an EMBL/GenBank/DDBJ whole genome shotgun (WGS) entry which is preliminary data.</text>
</comment>
<dbReference type="AlphaFoldDB" id="A0A7J6WDJ8"/>
<name>A0A7J6WDJ8_THATH</name>